<organism evidence="2 3">
    <name type="scientific">Streptomyces viridochromogenes Tue57</name>
    <dbReference type="NCBI Taxonomy" id="1160705"/>
    <lineage>
        <taxon>Bacteria</taxon>
        <taxon>Bacillati</taxon>
        <taxon>Actinomycetota</taxon>
        <taxon>Actinomycetes</taxon>
        <taxon>Kitasatosporales</taxon>
        <taxon>Streptomycetaceae</taxon>
        <taxon>Streptomyces</taxon>
    </lineage>
</organism>
<dbReference type="EMBL" id="AMLP01000220">
    <property type="protein sequence ID" value="ELS52073.1"/>
    <property type="molecule type" value="Genomic_DNA"/>
</dbReference>
<dbReference type="Proteomes" id="UP000011205">
    <property type="component" value="Unassembled WGS sequence"/>
</dbReference>
<evidence type="ECO:0000313" key="2">
    <source>
        <dbReference type="EMBL" id="ELS52073.1"/>
    </source>
</evidence>
<feature type="region of interest" description="Disordered" evidence="1">
    <location>
        <begin position="24"/>
        <end position="44"/>
    </location>
</feature>
<gene>
    <name evidence="2" type="ORF">STVIR_6893</name>
</gene>
<reference evidence="2 3" key="1">
    <citation type="journal article" date="2013" name="Genome Announc.">
        <title>Draft Genome Sequence of Streptomyces viridochromogenes Strain Tu57, Producer of Avilamycin.</title>
        <authorList>
            <person name="Gruning B.A."/>
            <person name="Erxleben A."/>
            <person name="Hahnlein A."/>
            <person name="Gunther S."/>
        </authorList>
    </citation>
    <scope>NUCLEOTIDE SEQUENCE [LARGE SCALE GENOMIC DNA]</scope>
    <source>
        <strain evidence="2 3">Tue57</strain>
    </source>
</reference>
<evidence type="ECO:0000256" key="1">
    <source>
        <dbReference type="SAM" id="MobiDB-lite"/>
    </source>
</evidence>
<comment type="caution">
    <text evidence="2">The sequence shown here is derived from an EMBL/GenBank/DDBJ whole genome shotgun (WGS) entry which is preliminary data.</text>
</comment>
<dbReference type="PATRIC" id="fig|1160705.3.peg.6806"/>
<proteinExistence type="predicted"/>
<evidence type="ECO:0000313" key="3">
    <source>
        <dbReference type="Proteomes" id="UP000011205"/>
    </source>
</evidence>
<dbReference type="AlphaFoldDB" id="L8P7E5"/>
<accession>L8P7E5</accession>
<sequence length="44" mass="4878">MVPLGNLCRHLHAACVHHLIRHGHTPVPPHAQARRDFGQGVLRA</sequence>
<name>L8P7E5_STRVR</name>
<protein>
    <submittedName>
        <fullName evidence="2">Uncharacterized protein</fullName>
    </submittedName>
</protein>